<comment type="caution">
    <text evidence="2">The sequence shown here is derived from an EMBL/GenBank/DDBJ whole genome shotgun (WGS) entry which is preliminary data.</text>
</comment>
<feature type="transmembrane region" description="Helical" evidence="1">
    <location>
        <begin position="76"/>
        <end position="93"/>
    </location>
</feature>
<dbReference type="RefSeq" id="WP_132704468.1">
    <property type="nucleotide sequence ID" value="NZ_SMGI01000002.1"/>
</dbReference>
<dbReference type="EMBL" id="SMGI01000002">
    <property type="protein sequence ID" value="TCK67407.1"/>
    <property type="molecule type" value="Genomic_DNA"/>
</dbReference>
<dbReference type="Proteomes" id="UP000295714">
    <property type="component" value="Unassembled WGS sequence"/>
</dbReference>
<evidence type="ECO:0000313" key="3">
    <source>
        <dbReference type="Proteomes" id="UP000295714"/>
    </source>
</evidence>
<feature type="transmembrane region" description="Helical" evidence="1">
    <location>
        <begin position="52"/>
        <end position="69"/>
    </location>
</feature>
<keyword evidence="1" id="KW-1133">Transmembrane helix</keyword>
<dbReference type="AlphaFoldDB" id="A0A4R1KS25"/>
<keyword evidence="3" id="KW-1185">Reference proteome</keyword>
<keyword evidence="1" id="KW-0812">Transmembrane</keyword>
<name>A0A4R1KS25_9FLAO</name>
<accession>A0A4R1KS25</accession>
<dbReference type="OrthoDB" id="1139423at2"/>
<gene>
    <name evidence="2" type="ORF">DFQ05_1182</name>
</gene>
<organism evidence="2 3">
    <name type="scientific">Winogradskyella wandonensis</name>
    <dbReference type="NCBI Taxonomy" id="1442586"/>
    <lineage>
        <taxon>Bacteria</taxon>
        <taxon>Pseudomonadati</taxon>
        <taxon>Bacteroidota</taxon>
        <taxon>Flavobacteriia</taxon>
        <taxon>Flavobacteriales</taxon>
        <taxon>Flavobacteriaceae</taxon>
        <taxon>Winogradskyella</taxon>
    </lineage>
</organism>
<proteinExistence type="predicted"/>
<reference evidence="2 3" key="1">
    <citation type="journal article" date="2015" name="Stand. Genomic Sci.">
        <title>Genomic Encyclopedia of Bacterial and Archaeal Type Strains, Phase III: the genomes of soil and plant-associated and newly described type strains.</title>
        <authorList>
            <person name="Whitman W.B."/>
            <person name="Woyke T."/>
            <person name="Klenk H.P."/>
            <person name="Zhou Y."/>
            <person name="Lilburn T.G."/>
            <person name="Beck B.J."/>
            <person name="De Vos P."/>
            <person name="Vandamme P."/>
            <person name="Eisen J.A."/>
            <person name="Garrity G."/>
            <person name="Hugenholtz P."/>
            <person name="Kyrpides N.C."/>
        </authorList>
    </citation>
    <scope>NUCLEOTIDE SEQUENCE [LARGE SCALE GENOMIC DNA]</scope>
    <source>
        <strain evidence="2 3">CECT 8445</strain>
    </source>
</reference>
<feature type="transmembrane region" description="Helical" evidence="1">
    <location>
        <begin position="7"/>
        <end position="32"/>
    </location>
</feature>
<sequence>MNHKKEIIIGFFVGLIAVGIGIFIFDLGVGLYKGSSINRIIDRSFSTILLDKRASIGALINLPVFYFFLNRKKDNYAKGVLLATILIGILFLINKL</sequence>
<evidence type="ECO:0000256" key="1">
    <source>
        <dbReference type="SAM" id="Phobius"/>
    </source>
</evidence>
<evidence type="ECO:0000313" key="2">
    <source>
        <dbReference type="EMBL" id="TCK67407.1"/>
    </source>
</evidence>
<protein>
    <submittedName>
        <fullName evidence="2">Uncharacterized protein</fullName>
    </submittedName>
</protein>
<keyword evidence="1" id="KW-0472">Membrane</keyword>